<gene>
    <name evidence="3" type="ORF">GCM10023144_01530</name>
</gene>
<feature type="transmembrane region" description="Helical" evidence="2">
    <location>
        <begin position="123"/>
        <end position="145"/>
    </location>
</feature>
<keyword evidence="2" id="KW-0472">Membrane</keyword>
<feature type="region of interest" description="Disordered" evidence="1">
    <location>
        <begin position="171"/>
        <end position="191"/>
    </location>
</feature>
<accession>A0ABP8GD96</accession>
<dbReference type="Proteomes" id="UP001501671">
    <property type="component" value="Unassembled WGS sequence"/>
</dbReference>
<name>A0ABP8GD96_9BURK</name>
<organism evidence="3 4">
    <name type="scientific">Pigmentiphaga soli</name>
    <dbReference type="NCBI Taxonomy" id="1007095"/>
    <lineage>
        <taxon>Bacteria</taxon>
        <taxon>Pseudomonadati</taxon>
        <taxon>Pseudomonadota</taxon>
        <taxon>Betaproteobacteria</taxon>
        <taxon>Burkholderiales</taxon>
        <taxon>Alcaligenaceae</taxon>
        <taxon>Pigmentiphaga</taxon>
    </lineage>
</organism>
<sequence>MGSAEYIGAGRPALHLIQVENVAHYESRAGGASPLASTTMRYDDDPMSTPTREEFEARIAASEARADARFIAFEKTIGDAVAGIRHENTELRGDIKAFQAQIAGEFQNVHGEFRRLGSIKTTVWGATAVIVGSIFAALALMVSSFDSGRDTAAQTPAQPAAAQPAPIIIQVPQPAAGASPAPAAPSQTAPK</sequence>
<protein>
    <submittedName>
        <fullName evidence="3">Uncharacterized protein</fullName>
    </submittedName>
</protein>
<evidence type="ECO:0000256" key="1">
    <source>
        <dbReference type="SAM" id="MobiDB-lite"/>
    </source>
</evidence>
<proteinExistence type="predicted"/>
<evidence type="ECO:0000313" key="3">
    <source>
        <dbReference type="EMBL" id="GAA4321940.1"/>
    </source>
</evidence>
<keyword evidence="4" id="KW-1185">Reference proteome</keyword>
<reference evidence="4" key="1">
    <citation type="journal article" date="2019" name="Int. J. Syst. Evol. Microbiol.">
        <title>The Global Catalogue of Microorganisms (GCM) 10K type strain sequencing project: providing services to taxonomists for standard genome sequencing and annotation.</title>
        <authorList>
            <consortium name="The Broad Institute Genomics Platform"/>
            <consortium name="The Broad Institute Genome Sequencing Center for Infectious Disease"/>
            <person name="Wu L."/>
            <person name="Ma J."/>
        </authorList>
    </citation>
    <scope>NUCLEOTIDE SEQUENCE [LARGE SCALE GENOMIC DNA]</scope>
    <source>
        <strain evidence="4">JCM 17666</strain>
    </source>
</reference>
<keyword evidence="2" id="KW-1133">Transmembrane helix</keyword>
<dbReference type="EMBL" id="BAABFO010000001">
    <property type="protein sequence ID" value="GAA4321940.1"/>
    <property type="molecule type" value="Genomic_DNA"/>
</dbReference>
<comment type="caution">
    <text evidence="3">The sequence shown here is derived from an EMBL/GenBank/DDBJ whole genome shotgun (WGS) entry which is preliminary data.</text>
</comment>
<evidence type="ECO:0000256" key="2">
    <source>
        <dbReference type="SAM" id="Phobius"/>
    </source>
</evidence>
<keyword evidence="2" id="KW-0812">Transmembrane</keyword>
<evidence type="ECO:0000313" key="4">
    <source>
        <dbReference type="Proteomes" id="UP001501671"/>
    </source>
</evidence>